<name>A0A2S9K3Q9_9BURK</name>
<feature type="transmembrane region" description="Helical" evidence="1">
    <location>
        <begin position="12"/>
        <end position="33"/>
    </location>
</feature>
<dbReference type="AlphaFoldDB" id="A0A2S9K3Q9"/>
<evidence type="ECO:0000313" key="3">
    <source>
        <dbReference type="EMBL" id="PRD65015.1"/>
    </source>
</evidence>
<dbReference type="InterPro" id="IPR037185">
    <property type="entry name" value="EmrE-like"/>
</dbReference>
<reference evidence="3 4" key="1">
    <citation type="submission" date="2018-03" db="EMBL/GenBank/DDBJ databases">
        <title>Comparative genomics illustrates the genes involved in a hyperalkaliphilic mechanisms of Serpentinomonas isolated from highly-alkaline calcium-rich serpentinized springs.</title>
        <authorList>
            <person name="Suzuki S."/>
            <person name="Ishii S."/>
            <person name="Walworth N."/>
            <person name="Bird L."/>
            <person name="Kuenen J.G."/>
            <person name="Nealson K.H."/>
        </authorList>
    </citation>
    <scope>NUCLEOTIDE SEQUENCE [LARGE SCALE GENOMIC DNA]</scope>
    <source>
        <strain evidence="3 4">P1</strain>
    </source>
</reference>
<dbReference type="InterPro" id="IPR000620">
    <property type="entry name" value="EamA_dom"/>
</dbReference>
<organism evidence="3 4">
    <name type="scientific">Malikia granosa</name>
    <dbReference type="NCBI Taxonomy" id="263067"/>
    <lineage>
        <taxon>Bacteria</taxon>
        <taxon>Pseudomonadati</taxon>
        <taxon>Pseudomonadota</taxon>
        <taxon>Betaproteobacteria</taxon>
        <taxon>Burkholderiales</taxon>
        <taxon>Comamonadaceae</taxon>
        <taxon>Malikia</taxon>
    </lineage>
</organism>
<feature type="transmembrane region" description="Helical" evidence="1">
    <location>
        <begin position="85"/>
        <end position="105"/>
    </location>
</feature>
<keyword evidence="1" id="KW-0812">Transmembrane</keyword>
<dbReference type="GO" id="GO:0016020">
    <property type="term" value="C:membrane"/>
    <property type="evidence" value="ECO:0007669"/>
    <property type="project" value="InterPro"/>
</dbReference>
<comment type="caution">
    <text evidence="3">The sequence shown here is derived from an EMBL/GenBank/DDBJ whole genome shotgun (WGS) entry which is preliminary data.</text>
</comment>
<evidence type="ECO:0000313" key="4">
    <source>
        <dbReference type="Proteomes" id="UP000238589"/>
    </source>
</evidence>
<feature type="transmembrane region" description="Helical" evidence="1">
    <location>
        <begin position="170"/>
        <end position="189"/>
    </location>
</feature>
<sequence>MSSADRPVPRGLPFVVLGVGLLAISFGAILARYAQAAQIPSLAVAAWRLGLAALLVTPLVLLPWLGRAGALRRQGAGPLLTRRQLGLALAAGLCLAAHFGTWISSLEYTSVASSASLVTTNPLWIGIASFLLFREVPNRFLLAGIALSLLGSLLIFVSDSQQAGSGANPMLGNGLAIVGSWCFSAYLMIGRRLRASLSLTLYIWLAYGIAALFLFGATAALDQPVLDFSSLGWLALIGMALGPQLVGHTSYNWALKHVSPAFVAVVTLGEPVGCALMAYLFFGETLAPLQAVGFGLLLVGIYLAARSER</sequence>
<keyword evidence="1" id="KW-1133">Transmembrane helix</keyword>
<dbReference type="PANTHER" id="PTHR22911">
    <property type="entry name" value="ACYL-MALONYL CONDENSING ENZYME-RELATED"/>
    <property type="match status" value="1"/>
</dbReference>
<feature type="transmembrane region" description="Helical" evidence="1">
    <location>
        <begin position="111"/>
        <end position="133"/>
    </location>
</feature>
<protein>
    <submittedName>
        <fullName evidence="3">EamA family transporter</fullName>
    </submittedName>
</protein>
<feature type="transmembrane region" description="Helical" evidence="1">
    <location>
        <begin position="233"/>
        <end position="254"/>
    </location>
</feature>
<dbReference type="Pfam" id="PF00892">
    <property type="entry name" value="EamA"/>
    <property type="match status" value="2"/>
</dbReference>
<dbReference type="Proteomes" id="UP000238589">
    <property type="component" value="Unassembled WGS sequence"/>
</dbReference>
<proteinExistence type="predicted"/>
<keyword evidence="1" id="KW-0472">Membrane</keyword>
<feature type="transmembrane region" description="Helical" evidence="1">
    <location>
        <begin position="261"/>
        <end position="281"/>
    </location>
</feature>
<dbReference type="EMBL" id="PVLQ01000039">
    <property type="protein sequence ID" value="PRD65015.1"/>
    <property type="molecule type" value="Genomic_DNA"/>
</dbReference>
<evidence type="ECO:0000256" key="1">
    <source>
        <dbReference type="SAM" id="Phobius"/>
    </source>
</evidence>
<feature type="transmembrane region" description="Helical" evidence="1">
    <location>
        <begin position="201"/>
        <end position="221"/>
    </location>
</feature>
<keyword evidence="4" id="KW-1185">Reference proteome</keyword>
<feature type="transmembrane region" description="Helical" evidence="1">
    <location>
        <begin position="45"/>
        <end position="65"/>
    </location>
</feature>
<feature type="domain" description="EamA" evidence="2">
    <location>
        <begin position="21"/>
        <end position="156"/>
    </location>
</feature>
<dbReference type="SUPFAM" id="SSF103481">
    <property type="entry name" value="Multidrug resistance efflux transporter EmrE"/>
    <property type="match status" value="2"/>
</dbReference>
<dbReference type="PANTHER" id="PTHR22911:SF76">
    <property type="entry name" value="EAMA DOMAIN-CONTAINING PROTEIN"/>
    <property type="match status" value="1"/>
</dbReference>
<gene>
    <name evidence="3" type="ORF">C6P64_11530</name>
</gene>
<feature type="transmembrane region" description="Helical" evidence="1">
    <location>
        <begin position="140"/>
        <end position="158"/>
    </location>
</feature>
<feature type="transmembrane region" description="Helical" evidence="1">
    <location>
        <begin position="287"/>
        <end position="305"/>
    </location>
</feature>
<dbReference type="OrthoDB" id="9809509at2"/>
<dbReference type="RefSeq" id="WP_105748716.1">
    <property type="nucleotide sequence ID" value="NZ_PVLQ01000039.1"/>
</dbReference>
<feature type="domain" description="EamA" evidence="2">
    <location>
        <begin position="171"/>
        <end position="304"/>
    </location>
</feature>
<accession>A0A2S9K3Q9</accession>
<evidence type="ECO:0000259" key="2">
    <source>
        <dbReference type="Pfam" id="PF00892"/>
    </source>
</evidence>
<dbReference type="Gene3D" id="1.10.3730.20">
    <property type="match status" value="1"/>
</dbReference>